<dbReference type="Gene3D" id="1.20.1250.20">
    <property type="entry name" value="MFS general substrate transporter like domains"/>
    <property type="match status" value="1"/>
</dbReference>
<feature type="non-terminal residue" evidence="2">
    <location>
        <position position="164"/>
    </location>
</feature>
<feature type="transmembrane region" description="Helical" evidence="1">
    <location>
        <begin position="99"/>
        <end position="117"/>
    </location>
</feature>
<dbReference type="SUPFAM" id="SSF103473">
    <property type="entry name" value="MFS general substrate transporter"/>
    <property type="match status" value="1"/>
</dbReference>
<protein>
    <recommendedName>
        <fullName evidence="3">Major facilitator superfamily (MFS) profile domain-containing protein</fullName>
    </recommendedName>
</protein>
<keyword evidence="1" id="KW-1133">Transmembrane helix</keyword>
<keyword evidence="1" id="KW-0472">Membrane</keyword>
<dbReference type="EMBL" id="LAZR01049708">
    <property type="protein sequence ID" value="KKK89010.1"/>
    <property type="molecule type" value="Genomic_DNA"/>
</dbReference>
<organism evidence="2">
    <name type="scientific">marine sediment metagenome</name>
    <dbReference type="NCBI Taxonomy" id="412755"/>
    <lineage>
        <taxon>unclassified sequences</taxon>
        <taxon>metagenomes</taxon>
        <taxon>ecological metagenomes</taxon>
    </lineage>
</organism>
<feature type="transmembrane region" description="Helical" evidence="1">
    <location>
        <begin position="74"/>
        <end position="92"/>
    </location>
</feature>
<evidence type="ECO:0000256" key="1">
    <source>
        <dbReference type="SAM" id="Phobius"/>
    </source>
</evidence>
<keyword evidence="1" id="KW-0812">Transmembrane</keyword>
<name>A0A0F8ZSQ0_9ZZZZ</name>
<comment type="caution">
    <text evidence="2">The sequence shown here is derived from an EMBL/GenBank/DDBJ whole genome shotgun (WGS) entry which is preliminary data.</text>
</comment>
<feature type="transmembrane region" description="Helical" evidence="1">
    <location>
        <begin position="28"/>
        <end position="54"/>
    </location>
</feature>
<sequence length="164" mass="17911">MENTEIQNAGKASRWVDVPFAPRRFPFFYGWVIAAAATLGIIASIPGQTMSVGVFTDYLLPALGLTREQLSRTYMFGTIAAGILLPLAGRLLDRIGTRAMIVTATLGLGVSLCILSYSDRIARSISVDIFTTMIVVTLCFMLVRFFGQGCITMASRISIGKWFN</sequence>
<gene>
    <name evidence="2" type="ORF">LCGC14_2737400</name>
</gene>
<feature type="transmembrane region" description="Helical" evidence="1">
    <location>
        <begin position="129"/>
        <end position="147"/>
    </location>
</feature>
<evidence type="ECO:0000313" key="2">
    <source>
        <dbReference type="EMBL" id="KKK89010.1"/>
    </source>
</evidence>
<dbReference type="AlphaFoldDB" id="A0A0F8ZSQ0"/>
<reference evidence="2" key="1">
    <citation type="journal article" date="2015" name="Nature">
        <title>Complex archaea that bridge the gap between prokaryotes and eukaryotes.</title>
        <authorList>
            <person name="Spang A."/>
            <person name="Saw J.H."/>
            <person name="Jorgensen S.L."/>
            <person name="Zaremba-Niedzwiedzka K."/>
            <person name="Martijn J."/>
            <person name="Lind A.E."/>
            <person name="van Eijk R."/>
            <person name="Schleper C."/>
            <person name="Guy L."/>
            <person name="Ettema T.J."/>
        </authorList>
    </citation>
    <scope>NUCLEOTIDE SEQUENCE</scope>
</reference>
<accession>A0A0F8ZSQ0</accession>
<dbReference type="InterPro" id="IPR036259">
    <property type="entry name" value="MFS_trans_sf"/>
</dbReference>
<evidence type="ECO:0008006" key="3">
    <source>
        <dbReference type="Google" id="ProtNLM"/>
    </source>
</evidence>
<proteinExistence type="predicted"/>